<dbReference type="EMBL" id="QEKI01000014">
    <property type="protein sequence ID" value="PVY38839.1"/>
    <property type="molecule type" value="Genomic_DNA"/>
</dbReference>
<dbReference type="InterPro" id="IPR036170">
    <property type="entry name" value="YezG-like_sf"/>
</dbReference>
<dbReference type="OrthoDB" id="1373797at2"/>
<dbReference type="RefSeq" id="WP_116544623.1">
    <property type="nucleotide sequence ID" value="NZ_QEKI01000014.1"/>
</dbReference>
<keyword evidence="2" id="KW-1185">Reference proteome</keyword>
<reference evidence="1 2" key="1">
    <citation type="submission" date="2018-04" db="EMBL/GenBank/DDBJ databases">
        <title>Genomic Encyclopedia of Type Strains, Phase IV (KMG-IV): sequencing the most valuable type-strain genomes for metagenomic binning, comparative biology and taxonomic classification.</title>
        <authorList>
            <person name="Goeker M."/>
        </authorList>
    </citation>
    <scope>NUCLEOTIDE SEQUENCE [LARGE SCALE GENOMIC DNA]</scope>
    <source>
        <strain evidence="1 2">DSM 100231</strain>
    </source>
</reference>
<dbReference type="SUPFAM" id="SSF160424">
    <property type="entry name" value="BH3703-like"/>
    <property type="match status" value="1"/>
</dbReference>
<dbReference type="Pfam" id="PF04634">
    <property type="entry name" value="YezG-like"/>
    <property type="match status" value="1"/>
</dbReference>
<dbReference type="Proteomes" id="UP000245466">
    <property type="component" value="Unassembled WGS sequence"/>
</dbReference>
<name>A0A2U1AQY3_9BACT</name>
<dbReference type="Gene3D" id="3.30.500.20">
    <property type="entry name" value="BH3703-like domains"/>
    <property type="match status" value="1"/>
</dbReference>
<evidence type="ECO:0000313" key="1">
    <source>
        <dbReference type="EMBL" id="PVY38839.1"/>
    </source>
</evidence>
<accession>A0A2U1AQY3</accession>
<protein>
    <submittedName>
        <fullName evidence="1">Uncharacterized protein DUF600</fullName>
    </submittedName>
</protein>
<evidence type="ECO:0000313" key="2">
    <source>
        <dbReference type="Proteomes" id="UP000245466"/>
    </source>
</evidence>
<gene>
    <name evidence="1" type="ORF">C8E01_1141</name>
</gene>
<organism evidence="1 2">
    <name type="scientific">Pontibacter virosus</name>
    <dbReference type="NCBI Taxonomy" id="1765052"/>
    <lineage>
        <taxon>Bacteria</taxon>
        <taxon>Pseudomonadati</taxon>
        <taxon>Bacteroidota</taxon>
        <taxon>Cytophagia</taxon>
        <taxon>Cytophagales</taxon>
        <taxon>Hymenobacteraceae</taxon>
        <taxon>Pontibacter</taxon>
    </lineage>
</organism>
<dbReference type="InterPro" id="IPR006728">
    <property type="entry name" value="YezG-like"/>
</dbReference>
<comment type="caution">
    <text evidence="1">The sequence shown here is derived from an EMBL/GenBank/DDBJ whole genome shotgun (WGS) entry which is preliminary data.</text>
</comment>
<sequence>MKNQVKENDLYTSIGQYLIDSLDYNIIEDWDKAVFTVKAAEDGFIRTNLDFENNSVKINIAPISVSKSKVNIYDVIDDLKEYTVENNYTPWNTFVFKLTSSHQFDIEYSWDQYFQDNRE</sequence>
<proteinExistence type="predicted"/>
<dbReference type="AlphaFoldDB" id="A0A2U1AQY3"/>